<dbReference type="EMBL" id="WNCL01000012">
    <property type="protein sequence ID" value="MTU43049.1"/>
    <property type="molecule type" value="Genomic_DNA"/>
</dbReference>
<evidence type="ECO:0008006" key="3">
    <source>
        <dbReference type="Google" id="ProtNLM"/>
    </source>
</evidence>
<dbReference type="GO" id="GO:0005576">
    <property type="term" value="C:extracellular region"/>
    <property type="evidence" value="ECO:0007669"/>
    <property type="project" value="TreeGrafter"/>
</dbReference>
<comment type="caution">
    <text evidence="1">The sequence shown here is derived from an EMBL/GenBank/DDBJ whole genome shotgun (WGS) entry which is preliminary data.</text>
</comment>
<reference evidence="1 2" key="1">
    <citation type="journal article" date="2019" name="Nat. Med.">
        <title>A library of human gut bacterial isolates paired with longitudinal multiomics data enables mechanistic microbiome research.</title>
        <authorList>
            <person name="Poyet M."/>
            <person name="Groussin M."/>
            <person name="Gibbons S.M."/>
            <person name="Avila-Pacheco J."/>
            <person name="Jiang X."/>
            <person name="Kearney S.M."/>
            <person name="Perrotta A.R."/>
            <person name="Berdy B."/>
            <person name="Zhao S."/>
            <person name="Lieberman T.D."/>
            <person name="Swanson P.K."/>
            <person name="Smith M."/>
            <person name="Roesemann S."/>
            <person name="Alexander J.E."/>
            <person name="Rich S.A."/>
            <person name="Livny J."/>
            <person name="Vlamakis H."/>
            <person name="Clish C."/>
            <person name="Bullock K."/>
            <person name="Deik A."/>
            <person name="Scott J."/>
            <person name="Pierce K.A."/>
            <person name="Xavier R.J."/>
            <person name="Alm E.J."/>
        </authorList>
    </citation>
    <scope>NUCLEOTIDE SEQUENCE [LARGE SCALE GENOMIC DNA]</scope>
    <source>
        <strain evidence="1 2">BIOML-A2</strain>
    </source>
</reference>
<sequence>MDNKIKLNALARGLTVCLLVTAPFTSLQAASFDCTKARTYQEKAICFNPDLSQQDENLYAIYKKAREAQANSPEFKKTAKALYKERNRCKTEECLRDWMIKASDTYRKLAGEDSSVTLEQALQNPDISPSDANKPAKAPQTVETIKLPPSPGGLTVLGFLKLGQTTPEEAVAWLKKNHKYTPKDPEVQDLYDKRLEPKFGKLTVMGLPSLIGDLADKSYLAFVGGRLYQVAHDIKESKYKHIRSNLIEKYNRMDCLQYDEHDLAAKGKAWKKAMEYKDQVVRKTHAWTAESQQLFDSLYEIERLKNSVCFEEKVVDFPIEIIRQGKIIQLQYQDDRTKSMMDKYLRDLENKEKEAKFLKEQKKNKATQNLL</sequence>
<organism evidence="1 2">
    <name type="scientific">Parasutterella excrementihominis</name>
    <dbReference type="NCBI Taxonomy" id="487175"/>
    <lineage>
        <taxon>Bacteria</taxon>
        <taxon>Pseudomonadati</taxon>
        <taxon>Pseudomonadota</taxon>
        <taxon>Betaproteobacteria</taxon>
        <taxon>Burkholderiales</taxon>
        <taxon>Sutterellaceae</taxon>
        <taxon>Parasutterella</taxon>
    </lineage>
</organism>
<dbReference type="PANTHER" id="PTHR37549">
    <property type="entry name" value="LIPOPROTEIN LPRI"/>
    <property type="match status" value="1"/>
</dbReference>
<name>A0A6I3S6L9_9BURK</name>
<dbReference type="AlphaFoldDB" id="A0A6I3S6L9"/>
<dbReference type="RefSeq" id="WP_149879574.1">
    <property type="nucleotide sequence ID" value="NZ_WNCA01000029.1"/>
</dbReference>
<evidence type="ECO:0000313" key="1">
    <source>
        <dbReference type="EMBL" id="MTU43049.1"/>
    </source>
</evidence>
<dbReference type="Proteomes" id="UP000462362">
    <property type="component" value="Unassembled WGS sequence"/>
</dbReference>
<accession>A0A6I3S6L9</accession>
<gene>
    <name evidence="1" type="ORF">GMD42_05325</name>
</gene>
<dbReference type="PANTHER" id="PTHR37549:SF1">
    <property type="entry name" value="LIPOPROTEIN LPRI"/>
    <property type="match status" value="1"/>
</dbReference>
<protein>
    <recommendedName>
        <fullName evidence="3">DUF1311 domain-containing protein</fullName>
    </recommendedName>
</protein>
<dbReference type="InterPro" id="IPR052755">
    <property type="entry name" value="Lysozyme_Inhibitor_LprI"/>
</dbReference>
<evidence type="ECO:0000313" key="2">
    <source>
        <dbReference type="Proteomes" id="UP000462362"/>
    </source>
</evidence>
<proteinExistence type="predicted"/>